<accession>A0AA36NEW4</accession>
<evidence type="ECO:0000313" key="2">
    <source>
        <dbReference type="EMBL" id="CAJ1400746.1"/>
    </source>
</evidence>
<name>A0AA36NEW4_9DINO</name>
<protein>
    <submittedName>
        <fullName evidence="2">Uncharacterized protein</fullName>
    </submittedName>
</protein>
<feature type="region of interest" description="Disordered" evidence="1">
    <location>
        <begin position="106"/>
        <end position="129"/>
    </location>
</feature>
<reference evidence="2" key="1">
    <citation type="submission" date="2023-08" db="EMBL/GenBank/DDBJ databases">
        <authorList>
            <person name="Chen Y."/>
            <person name="Shah S."/>
            <person name="Dougan E. K."/>
            <person name="Thang M."/>
            <person name="Chan C."/>
        </authorList>
    </citation>
    <scope>NUCLEOTIDE SEQUENCE</scope>
</reference>
<feature type="compositionally biased region" description="Low complexity" evidence="1">
    <location>
        <begin position="1"/>
        <end position="19"/>
    </location>
</feature>
<dbReference type="AlphaFoldDB" id="A0AA36NEW4"/>
<organism evidence="2 3">
    <name type="scientific">Effrenium voratum</name>
    <dbReference type="NCBI Taxonomy" id="2562239"/>
    <lineage>
        <taxon>Eukaryota</taxon>
        <taxon>Sar</taxon>
        <taxon>Alveolata</taxon>
        <taxon>Dinophyceae</taxon>
        <taxon>Suessiales</taxon>
        <taxon>Symbiodiniaceae</taxon>
        <taxon>Effrenium</taxon>
    </lineage>
</organism>
<comment type="caution">
    <text evidence="2">The sequence shown here is derived from an EMBL/GenBank/DDBJ whole genome shotgun (WGS) entry which is preliminary data.</text>
</comment>
<feature type="region of interest" description="Disordered" evidence="1">
    <location>
        <begin position="1"/>
        <end position="31"/>
    </location>
</feature>
<feature type="compositionally biased region" description="Basic residues" evidence="1">
    <location>
        <begin position="107"/>
        <end position="117"/>
    </location>
</feature>
<evidence type="ECO:0000256" key="1">
    <source>
        <dbReference type="SAM" id="MobiDB-lite"/>
    </source>
</evidence>
<sequence>MSWFSGSSSSWGASLFTSTVDTTQRKEDKPMPKVAAKSLMRDWEVQCYGTADDNENVEKPTWDPFLSLEESEAFEKRMSTMRQMRDIGELGETSGLKSYEQQVLGAHHTHTKSKTKKMPASEGDTGPTVVEDEDQLVGMDKVIDGQTLSVAVPWSLWPQQTTEWKNADSYATLIPDTESFGIAFYVKDKPPMYYEAACELELSRGLDSPGSAGMCFHLKPGRGNAGMRSYIFYLQFLEGEDDSAKLVVAKLSGQSSREMPETLRDLKEVNCTDGWHYFRVRSFHGGLMFYFDFQYVGFMEVGDDSLARRGLLGVWAWDMPRPRLE</sequence>
<evidence type="ECO:0000313" key="3">
    <source>
        <dbReference type="Proteomes" id="UP001178507"/>
    </source>
</evidence>
<dbReference type="EMBL" id="CAUJNA010003383">
    <property type="protein sequence ID" value="CAJ1400746.1"/>
    <property type="molecule type" value="Genomic_DNA"/>
</dbReference>
<gene>
    <name evidence="2" type="ORF">EVOR1521_LOCUS24039</name>
</gene>
<dbReference type="Proteomes" id="UP001178507">
    <property type="component" value="Unassembled WGS sequence"/>
</dbReference>
<keyword evidence="3" id="KW-1185">Reference proteome</keyword>
<proteinExistence type="predicted"/>